<dbReference type="PhylomeDB" id="D6WXY3"/>
<evidence type="ECO:0000259" key="2">
    <source>
        <dbReference type="PROSITE" id="PS50188"/>
    </source>
</evidence>
<dbReference type="InterPro" id="IPR050672">
    <property type="entry name" value="FBXO45-Fsn/SPSB_families"/>
</dbReference>
<dbReference type="PANTHER" id="PTHR12245:SF5">
    <property type="entry name" value="SPRY DOMAIN-CONTAINING SOCS BOX PROTEIN 3"/>
    <property type="match status" value="1"/>
</dbReference>
<dbReference type="InterPro" id="IPR003877">
    <property type="entry name" value="SPRY_dom"/>
</dbReference>
<dbReference type="eggNOG" id="KOG3953">
    <property type="taxonomic scope" value="Eukaryota"/>
</dbReference>
<dbReference type="InterPro" id="IPR013320">
    <property type="entry name" value="ConA-like_dom_sf"/>
</dbReference>
<dbReference type="EMBL" id="KQ971362">
    <property type="protein sequence ID" value="EFA08917.1"/>
    <property type="molecule type" value="Genomic_DNA"/>
</dbReference>
<dbReference type="HOGENOM" id="CLU_869689_0_0_1"/>
<feature type="domain" description="B30.2/SPRY" evidence="2">
    <location>
        <begin position="10"/>
        <end position="209"/>
    </location>
</feature>
<dbReference type="OMA" id="KVHFWEM"/>
<dbReference type="Pfam" id="PF00622">
    <property type="entry name" value="SPRY"/>
    <property type="match status" value="1"/>
</dbReference>
<dbReference type="InterPro" id="IPR035754">
    <property type="entry name" value="SPRY_SPSB3"/>
</dbReference>
<dbReference type="SUPFAM" id="SSF49899">
    <property type="entry name" value="Concanavalin A-like lectins/glucanases"/>
    <property type="match status" value="1"/>
</dbReference>
<accession>D6WXY3</accession>
<dbReference type="PROSITE" id="PS50188">
    <property type="entry name" value="B302_SPRY"/>
    <property type="match status" value="1"/>
</dbReference>
<dbReference type="InParanoid" id="D6WXY3"/>
<dbReference type="GO" id="GO:0043161">
    <property type="term" value="P:proteasome-mediated ubiquitin-dependent protein catabolic process"/>
    <property type="evidence" value="ECO:0000318"/>
    <property type="project" value="GO_Central"/>
</dbReference>
<dbReference type="PANTHER" id="PTHR12245">
    <property type="entry name" value="SPRY DOMAIN CONTAINING SOCS BOX PROTEIN"/>
    <property type="match status" value="1"/>
</dbReference>
<reference evidence="3 4" key="1">
    <citation type="journal article" date="2008" name="Nature">
        <title>The genome of the model beetle and pest Tribolium castaneum.</title>
        <authorList>
            <consortium name="Tribolium Genome Sequencing Consortium"/>
            <person name="Richards S."/>
            <person name="Gibbs R.A."/>
            <person name="Weinstock G.M."/>
            <person name="Brown S.J."/>
            <person name="Denell R."/>
            <person name="Beeman R.W."/>
            <person name="Gibbs R."/>
            <person name="Beeman R.W."/>
            <person name="Brown S.J."/>
            <person name="Bucher G."/>
            <person name="Friedrich M."/>
            <person name="Grimmelikhuijzen C.J."/>
            <person name="Klingler M."/>
            <person name="Lorenzen M."/>
            <person name="Richards S."/>
            <person name="Roth S."/>
            <person name="Schroder R."/>
            <person name="Tautz D."/>
            <person name="Zdobnov E.M."/>
            <person name="Muzny D."/>
            <person name="Gibbs R.A."/>
            <person name="Weinstock G.M."/>
            <person name="Attaway T."/>
            <person name="Bell S."/>
            <person name="Buhay C.J."/>
            <person name="Chandrabose M.N."/>
            <person name="Chavez D."/>
            <person name="Clerk-Blankenburg K.P."/>
            <person name="Cree A."/>
            <person name="Dao M."/>
            <person name="Davis C."/>
            <person name="Chacko J."/>
            <person name="Dinh H."/>
            <person name="Dugan-Rocha S."/>
            <person name="Fowler G."/>
            <person name="Garner T.T."/>
            <person name="Garnes J."/>
            <person name="Gnirke A."/>
            <person name="Hawes A."/>
            <person name="Hernandez J."/>
            <person name="Hines S."/>
            <person name="Holder M."/>
            <person name="Hume J."/>
            <person name="Jhangiani S.N."/>
            <person name="Joshi V."/>
            <person name="Khan Z.M."/>
            <person name="Jackson L."/>
            <person name="Kovar C."/>
            <person name="Kowis A."/>
            <person name="Lee S."/>
            <person name="Lewis L.R."/>
            <person name="Margolis J."/>
            <person name="Morgan M."/>
            <person name="Nazareth L.V."/>
            <person name="Nguyen N."/>
            <person name="Okwuonu G."/>
            <person name="Parker D."/>
            <person name="Richards S."/>
            <person name="Ruiz S.J."/>
            <person name="Santibanez J."/>
            <person name="Savard J."/>
            <person name="Scherer S.E."/>
            <person name="Schneider B."/>
            <person name="Sodergren E."/>
            <person name="Tautz D."/>
            <person name="Vattahil S."/>
            <person name="Villasana D."/>
            <person name="White C.S."/>
            <person name="Wright R."/>
            <person name="Park Y."/>
            <person name="Beeman R.W."/>
            <person name="Lord J."/>
            <person name="Oppert B."/>
            <person name="Lorenzen M."/>
            <person name="Brown S."/>
            <person name="Wang L."/>
            <person name="Savard J."/>
            <person name="Tautz D."/>
            <person name="Richards S."/>
            <person name="Weinstock G."/>
            <person name="Gibbs R.A."/>
            <person name="Liu Y."/>
            <person name="Worley K."/>
            <person name="Weinstock G."/>
            <person name="Elsik C.G."/>
            <person name="Reese J.T."/>
            <person name="Elhaik E."/>
            <person name="Landan G."/>
            <person name="Graur D."/>
            <person name="Arensburger P."/>
            <person name="Atkinson P."/>
            <person name="Beeman R.W."/>
            <person name="Beidler J."/>
            <person name="Brown S.J."/>
            <person name="Demuth J.P."/>
            <person name="Drury D.W."/>
            <person name="Du Y.Z."/>
            <person name="Fujiwara H."/>
            <person name="Lorenzen M."/>
            <person name="Maselli V."/>
            <person name="Osanai M."/>
            <person name="Park Y."/>
            <person name="Robertson H.M."/>
            <person name="Tu Z."/>
            <person name="Wang J.J."/>
            <person name="Wang S."/>
            <person name="Richards S."/>
            <person name="Song H."/>
            <person name="Zhang L."/>
            <person name="Sodergren E."/>
            <person name="Werner D."/>
            <person name="Stanke M."/>
            <person name="Morgenstern B."/>
            <person name="Solovyev V."/>
            <person name="Kosarev P."/>
            <person name="Brown G."/>
            <person name="Chen H.C."/>
            <person name="Ermolaeva O."/>
            <person name="Hlavina W."/>
            <person name="Kapustin Y."/>
            <person name="Kiryutin B."/>
            <person name="Kitts P."/>
            <person name="Maglott D."/>
            <person name="Pruitt K."/>
            <person name="Sapojnikov V."/>
            <person name="Souvorov A."/>
            <person name="Mackey A.J."/>
            <person name="Waterhouse R.M."/>
            <person name="Wyder S."/>
            <person name="Zdobnov E.M."/>
            <person name="Zdobnov E.M."/>
            <person name="Wyder S."/>
            <person name="Kriventseva E.V."/>
            <person name="Kadowaki T."/>
            <person name="Bork P."/>
            <person name="Aranda M."/>
            <person name="Bao R."/>
            <person name="Beermann A."/>
            <person name="Berns N."/>
            <person name="Bolognesi R."/>
            <person name="Bonneton F."/>
            <person name="Bopp D."/>
            <person name="Brown S.J."/>
            <person name="Bucher G."/>
            <person name="Butts T."/>
            <person name="Chaumot A."/>
            <person name="Denell R.E."/>
            <person name="Ferrier D.E."/>
            <person name="Friedrich M."/>
            <person name="Gordon C.M."/>
            <person name="Jindra M."/>
            <person name="Klingler M."/>
            <person name="Lan Q."/>
            <person name="Lattorff H.M."/>
            <person name="Laudet V."/>
            <person name="von Levetsow C."/>
            <person name="Liu Z."/>
            <person name="Lutz R."/>
            <person name="Lynch J.A."/>
            <person name="da Fonseca R.N."/>
            <person name="Posnien N."/>
            <person name="Reuter R."/>
            <person name="Roth S."/>
            <person name="Savard J."/>
            <person name="Schinko J.B."/>
            <person name="Schmitt C."/>
            <person name="Schoppmeier M."/>
            <person name="Schroder R."/>
            <person name="Shippy T.D."/>
            <person name="Simonnet F."/>
            <person name="Marques-Souza H."/>
            <person name="Tautz D."/>
            <person name="Tomoyasu Y."/>
            <person name="Trauner J."/>
            <person name="Van der Zee M."/>
            <person name="Vervoort M."/>
            <person name="Wittkopp N."/>
            <person name="Wimmer E.A."/>
            <person name="Yang X."/>
            <person name="Jones A.K."/>
            <person name="Sattelle D.B."/>
            <person name="Ebert P.R."/>
            <person name="Nelson D."/>
            <person name="Scott J.G."/>
            <person name="Beeman R.W."/>
            <person name="Muthukrishnan S."/>
            <person name="Kramer K.J."/>
            <person name="Arakane Y."/>
            <person name="Beeman R.W."/>
            <person name="Zhu Q."/>
            <person name="Hogenkamp D."/>
            <person name="Dixit R."/>
            <person name="Oppert B."/>
            <person name="Jiang H."/>
            <person name="Zou Z."/>
            <person name="Marshall J."/>
            <person name="Elpidina E."/>
            <person name="Vinokurov K."/>
            <person name="Oppert C."/>
            <person name="Zou Z."/>
            <person name="Evans J."/>
            <person name="Lu Z."/>
            <person name="Zhao P."/>
            <person name="Sumathipala N."/>
            <person name="Altincicek B."/>
            <person name="Vilcinskas A."/>
            <person name="Williams M."/>
            <person name="Hultmark D."/>
            <person name="Hetru C."/>
            <person name="Jiang H."/>
            <person name="Grimmelikhuijzen C.J."/>
            <person name="Hauser F."/>
            <person name="Cazzamali G."/>
            <person name="Williamson M."/>
            <person name="Park Y."/>
            <person name="Li B."/>
            <person name="Tanaka Y."/>
            <person name="Predel R."/>
            <person name="Neupert S."/>
            <person name="Schachtner J."/>
            <person name="Verleyen P."/>
            <person name="Raible F."/>
            <person name="Bork P."/>
            <person name="Friedrich M."/>
            <person name="Walden K.K."/>
            <person name="Robertson H.M."/>
            <person name="Angeli S."/>
            <person name="Foret S."/>
            <person name="Bucher G."/>
            <person name="Schuetz S."/>
            <person name="Maleszka R."/>
            <person name="Wimmer E.A."/>
            <person name="Beeman R.W."/>
            <person name="Lorenzen M."/>
            <person name="Tomoyasu Y."/>
            <person name="Miller S.C."/>
            <person name="Grossmann D."/>
            <person name="Bucher G."/>
        </authorList>
    </citation>
    <scope>NUCLEOTIDE SEQUENCE [LARGE SCALE GENOMIC DNA]</scope>
    <source>
        <strain evidence="3 4">Georgia GA2</strain>
    </source>
</reference>
<dbReference type="CDD" id="cd12876">
    <property type="entry name" value="SPRY_SOCS3"/>
    <property type="match status" value="1"/>
</dbReference>
<reference evidence="3 4" key="2">
    <citation type="journal article" date="2010" name="Nucleic Acids Res.">
        <title>BeetleBase in 2010: revisions to provide comprehensive genomic information for Tribolium castaneum.</title>
        <authorList>
            <person name="Kim H.S."/>
            <person name="Murphy T."/>
            <person name="Xia J."/>
            <person name="Caragea D."/>
            <person name="Park Y."/>
            <person name="Beeman R.W."/>
            <person name="Lorenzen M.D."/>
            <person name="Butcher S."/>
            <person name="Manak J.R."/>
            <person name="Brown S.J."/>
        </authorList>
    </citation>
    <scope>GENOME REANNOTATION</scope>
    <source>
        <strain evidence="3 4">Georgia GA2</strain>
    </source>
</reference>
<dbReference type="InterPro" id="IPR043136">
    <property type="entry name" value="B30.2/SPRY_sf"/>
</dbReference>
<evidence type="ECO:0000256" key="1">
    <source>
        <dbReference type="ARBA" id="ARBA00022786"/>
    </source>
</evidence>
<organism evidence="3 4">
    <name type="scientific">Tribolium castaneum</name>
    <name type="common">Red flour beetle</name>
    <dbReference type="NCBI Taxonomy" id="7070"/>
    <lineage>
        <taxon>Eukaryota</taxon>
        <taxon>Metazoa</taxon>
        <taxon>Ecdysozoa</taxon>
        <taxon>Arthropoda</taxon>
        <taxon>Hexapoda</taxon>
        <taxon>Insecta</taxon>
        <taxon>Pterygota</taxon>
        <taxon>Neoptera</taxon>
        <taxon>Endopterygota</taxon>
        <taxon>Coleoptera</taxon>
        <taxon>Polyphaga</taxon>
        <taxon>Cucujiformia</taxon>
        <taxon>Tenebrionidae</taxon>
        <taxon>Tenebrionidae incertae sedis</taxon>
        <taxon>Tribolium</taxon>
    </lineage>
</organism>
<dbReference type="FunCoup" id="D6WXY3">
    <property type="interactions" value="84"/>
</dbReference>
<sequence length="320" mass="36707">MDPGRVKFSYLNPYCTEKCVNNLADGKLQCDCADSGIYNWIWEKQDDTCALLSKNNREVTFHPVYSSGTAALRGSKPLEKNRHHFWEMKMLSNLYGTDVMVGVGTSEITLADWRYRFFSLLGFDKESWGYSYNGLVQHDNVTRCYGSKFGLGSLIGVHLDMYNGTLEYYFNRKPLGVAFQGLKSHKLYPMISSTAAQSAMKMTCAISIESSLQLTCLQCIIKHPELYKQFKSIPGLAKIYEHNFFWMLPKEYEDPKRKAKENIWSSKRRKMLIPIKWPRCLDSEQQTLKISLHFTNYSDSESSCDMNYDGSGDASTSKEV</sequence>
<dbReference type="InterPro" id="IPR001870">
    <property type="entry name" value="B30.2/SPRY"/>
</dbReference>
<dbReference type="OrthoDB" id="5951542at2759"/>
<proteinExistence type="predicted"/>
<evidence type="ECO:0000313" key="4">
    <source>
        <dbReference type="Proteomes" id="UP000007266"/>
    </source>
</evidence>
<dbReference type="AlphaFoldDB" id="D6WXY3"/>
<keyword evidence="4" id="KW-1185">Reference proteome</keyword>
<dbReference type="Gene3D" id="2.60.120.920">
    <property type="match status" value="1"/>
</dbReference>
<protein>
    <submittedName>
        <fullName evidence="3">SPRY domain-containing SOCS box protein 3-like Protein</fullName>
    </submittedName>
</protein>
<dbReference type="GO" id="GO:0019005">
    <property type="term" value="C:SCF ubiquitin ligase complex"/>
    <property type="evidence" value="ECO:0000318"/>
    <property type="project" value="GO_Central"/>
</dbReference>
<name>D6WXY3_TRICA</name>
<dbReference type="STRING" id="7070.D6WXY3"/>
<dbReference type="KEGG" id="tca:655298"/>
<keyword evidence="1" id="KW-0833">Ubl conjugation pathway</keyword>
<gene>
    <name evidence="3" type="primary">AUGUSTUS-3.0.2_06623</name>
    <name evidence="3" type="ORF">TcasGA2_TC006623</name>
</gene>
<dbReference type="SMART" id="SM00449">
    <property type="entry name" value="SPRY"/>
    <property type="match status" value="1"/>
</dbReference>
<dbReference type="Proteomes" id="UP000007266">
    <property type="component" value="Linkage group 8"/>
</dbReference>
<evidence type="ECO:0000313" key="3">
    <source>
        <dbReference type="EMBL" id="EFA08917.1"/>
    </source>
</evidence>